<organism evidence="6">
    <name type="scientific">Albugo laibachii Nc14</name>
    <dbReference type="NCBI Taxonomy" id="890382"/>
    <lineage>
        <taxon>Eukaryota</taxon>
        <taxon>Sar</taxon>
        <taxon>Stramenopiles</taxon>
        <taxon>Oomycota</taxon>
        <taxon>Peronosporomycetes</taxon>
        <taxon>Albuginales</taxon>
        <taxon>Albuginaceae</taxon>
        <taxon>Albugo</taxon>
    </lineage>
</organism>
<dbReference type="SUPFAM" id="SSF53182">
    <property type="entry name" value="Pyrrolidone carboxyl peptidase (pyroglutamate aminopeptidase)"/>
    <property type="match status" value="1"/>
</dbReference>
<evidence type="ECO:0000256" key="5">
    <source>
        <dbReference type="ARBA" id="ARBA00022807"/>
    </source>
</evidence>
<dbReference type="Gene3D" id="3.40.630.20">
    <property type="entry name" value="Peptidase C15, pyroglutamyl peptidase I-like"/>
    <property type="match status" value="1"/>
</dbReference>
<evidence type="ECO:0000256" key="2">
    <source>
        <dbReference type="ARBA" id="ARBA00022490"/>
    </source>
</evidence>
<dbReference type="PANTHER" id="PTHR23402">
    <property type="entry name" value="PROTEASE FAMILY C15 PYROGLUTAMYL-PEPTIDASE I-RELATED"/>
    <property type="match status" value="1"/>
</dbReference>
<dbReference type="InterPro" id="IPR000816">
    <property type="entry name" value="Peptidase_C15"/>
</dbReference>
<comment type="similarity">
    <text evidence="1">Belongs to the peptidase C15 family.</text>
</comment>
<dbReference type="FunFam" id="3.40.630.20:FF:000003">
    <property type="entry name" value="Pyrrolidone-carboxylate peptidase isoform A"/>
    <property type="match status" value="1"/>
</dbReference>
<dbReference type="PANTHER" id="PTHR23402:SF1">
    <property type="entry name" value="PYROGLUTAMYL-PEPTIDASE I"/>
    <property type="match status" value="1"/>
</dbReference>
<evidence type="ECO:0000256" key="3">
    <source>
        <dbReference type="ARBA" id="ARBA00022670"/>
    </source>
</evidence>
<dbReference type="GO" id="GO:0005829">
    <property type="term" value="C:cytosol"/>
    <property type="evidence" value="ECO:0007669"/>
    <property type="project" value="InterPro"/>
</dbReference>
<keyword evidence="5" id="KW-0788">Thiol protease</keyword>
<reference evidence="6" key="2">
    <citation type="submission" date="2011-02" db="EMBL/GenBank/DDBJ databases">
        <authorList>
            <person name="MacLean D."/>
        </authorList>
    </citation>
    <scope>NUCLEOTIDE SEQUENCE</scope>
</reference>
<keyword evidence="2" id="KW-0963">Cytoplasm</keyword>
<dbReference type="InterPro" id="IPR036440">
    <property type="entry name" value="Peptidase_C15-like_sf"/>
</dbReference>
<sequence>MDLYITGFGKFGDIIDNPSATIIQDIANDLSLTEMQVIEVSVEGSLQTLNAMQSRALVRKKPCIFIHFGLHAEAKTIHLEKYAYNLADFRIPDERGQLIKQSLILSDCKSKYETKIPLEVILEDLQGFDFTLSTDPGRFICNLVYFHSLHWLEQNEKQLPDAHALFVHIPSFDRIPQYHQVEAIKRLIRCLSTFRR</sequence>
<keyword evidence="4" id="KW-0378">Hydrolase</keyword>
<proteinExistence type="inferred from homology"/>
<dbReference type="AlphaFoldDB" id="F0WYB8"/>
<protein>
    <submittedName>
        <fullName evidence="6">Uncharacterized protein AlNc14C376G11177</fullName>
    </submittedName>
</protein>
<dbReference type="GO" id="GO:0016920">
    <property type="term" value="F:pyroglutamyl-peptidase activity"/>
    <property type="evidence" value="ECO:0007669"/>
    <property type="project" value="InterPro"/>
</dbReference>
<dbReference type="Pfam" id="PF01470">
    <property type="entry name" value="Peptidase_C15"/>
    <property type="match status" value="1"/>
</dbReference>
<dbReference type="GO" id="GO:0006508">
    <property type="term" value="P:proteolysis"/>
    <property type="evidence" value="ECO:0007669"/>
    <property type="project" value="UniProtKB-KW"/>
</dbReference>
<name>F0WYB8_9STRA</name>
<dbReference type="PIRSF" id="PIRSF015592">
    <property type="entry name" value="Prld-crbxl_pptds"/>
    <property type="match status" value="1"/>
</dbReference>
<gene>
    <name evidence="6" type="primary">AlNc14C376G11177</name>
    <name evidence="6" type="ORF">ALNC14_126140</name>
</gene>
<dbReference type="HOGENOM" id="CLU_070714_0_0_1"/>
<dbReference type="EMBL" id="FR824420">
    <property type="protein sequence ID" value="CCA26470.1"/>
    <property type="molecule type" value="Genomic_DNA"/>
</dbReference>
<keyword evidence="3" id="KW-0645">Protease</keyword>
<dbReference type="InterPro" id="IPR016125">
    <property type="entry name" value="Peptidase_C15-like"/>
</dbReference>
<accession>F0WYB8</accession>
<reference evidence="6" key="1">
    <citation type="journal article" date="2011" name="PLoS Biol.">
        <title>Gene gain and loss during evolution of obligate parasitism in the white rust pathogen of Arabidopsis thaliana.</title>
        <authorList>
            <person name="Kemen E."/>
            <person name="Gardiner A."/>
            <person name="Schultz-Larsen T."/>
            <person name="Kemen A.C."/>
            <person name="Balmuth A.L."/>
            <person name="Robert-Seilaniantz A."/>
            <person name="Bailey K."/>
            <person name="Holub E."/>
            <person name="Studholme D.J."/>
            <person name="Maclean D."/>
            <person name="Jones J.D."/>
        </authorList>
    </citation>
    <scope>NUCLEOTIDE SEQUENCE</scope>
</reference>
<evidence type="ECO:0000256" key="1">
    <source>
        <dbReference type="ARBA" id="ARBA00006641"/>
    </source>
</evidence>
<dbReference type="PRINTS" id="PR00706">
    <property type="entry name" value="PYROGLUPTASE"/>
</dbReference>
<evidence type="ECO:0000313" key="6">
    <source>
        <dbReference type="EMBL" id="CCA26470.1"/>
    </source>
</evidence>
<evidence type="ECO:0000256" key="4">
    <source>
        <dbReference type="ARBA" id="ARBA00022801"/>
    </source>
</evidence>